<dbReference type="OrthoDB" id="412006at2759"/>
<dbReference type="Gene3D" id="3.60.10.10">
    <property type="entry name" value="Endonuclease/exonuclease/phosphatase"/>
    <property type="match status" value="1"/>
</dbReference>
<keyword evidence="3" id="KW-1185">Reference proteome</keyword>
<sequence length="646" mass="69609">MAQDIAPTPSAPPPPPPAASMLQDVDTVMADASAPPQGPNTGKGKSVNRPPPKQAPKPAPASKPIAAHYKKPPPPPTIAKPPHRSYAAAARDIAPALLPRAAAPAPVATPAVRKRGKKVTPAYTRTGPSHRSIMVTFQAEAPTASLSILVACINAALKNSRSSLVIDSACAAFSGWVLAASNVPSEAELNTVRLVIYSVCANHSDPKPWVGLPASTSYLWIMGAPYFNDGTGTVCMQPSDFETKLLAAPFRDLVQLSGPPRIVRDSHTAWTCTVYFNIHDSQTGTHASQLIKRELMERVPTLEHPTAYAAIAGDTLPLRAWQEPLFARTVPALTTRTIITRQQPAAKLNRRQTRPSLRRLLARPAPTLPTVSTAVGTISPLLAKLGEVRLLLYNCAKSYVALDVLLESHKQVYDVLFVQEPPWRLIRSAPSAVNLEGEEVVGAPNHPSWLAMVRPPDPDTHPRVMAYVSTRLSAWRPSMRRDIIDHRNVLVLSLFADGHTFNFMNVYSDNEFTAIRLLAARADTLPQFHYMGGNFNCHSSAWDPVPRPVNVAASHWLLEAAATIGLELGTVSNPGPTHIPRDASKRPLVIELVFLPVALSASVSTEHAFLDDLVAKLRLIVPDDVAETPDDVEAAASAVASAFSEA</sequence>
<reference evidence="2 3" key="1">
    <citation type="journal article" date="2020" name="ISME J.">
        <title>Uncovering the hidden diversity of litter-decomposition mechanisms in mushroom-forming fungi.</title>
        <authorList>
            <person name="Floudas D."/>
            <person name="Bentzer J."/>
            <person name="Ahren D."/>
            <person name="Johansson T."/>
            <person name="Persson P."/>
            <person name="Tunlid A."/>
        </authorList>
    </citation>
    <scope>NUCLEOTIDE SEQUENCE [LARGE SCALE GENOMIC DNA]</scope>
    <source>
        <strain evidence="2 3">CBS 101986</strain>
    </source>
</reference>
<dbReference type="Proteomes" id="UP000567179">
    <property type="component" value="Unassembled WGS sequence"/>
</dbReference>
<evidence type="ECO:0000313" key="2">
    <source>
        <dbReference type="EMBL" id="KAF5310662.1"/>
    </source>
</evidence>
<name>A0A8H5ESE0_9AGAR</name>
<feature type="region of interest" description="Disordered" evidence="1">
    <location>
        <begin position="1"/>
        <end position="86"/>
    </location>
</feature>
<evidence type="ECO:0008006" key="4">
    <source>
        <dbReference type="Google" id="ProtNLM"/>
    </source>
</evidence>
<dbReference type="SUPFAM" id="SSF56219">
    <property type="entry name" value="DNase I-like"/>
    <property type="match status" value="1"/>
</dbReference>
<comment type="caution">
    <text evidence="2">The sequence shown here is derived from an EMBL/GenBank/DDBJ whole genome shotgun (WGS) entry which is preliminary data.</text>
</comment>
<evidence type="ECO:0000313" key="3">
    <source>
        <dbReference type="Proteomes" id="UP000567179"/>
    </source>
</evidence>
<dbReference type="EMBL" id="JAACJJ010000057">
    <property type="protein sequence ID" value="KAF5310662.1"/>
    <property type="molecule type" value="Genomic_DNA"/>
</dbReference>
<proteinExistence type="predicted"/>
<dbReference type="InterPro" id="IPR036691">
    <property type="entry name" value="Endo/exonu/phosph_ase_sf"/>
</dbReference>
<organism evidence="2 3">
    <name type="scientific">Psilocybe cf. subviscida</name>
    <dbReference type="NCBI Taxonomy" id="2480587"/>
    <lineage>
        <taxon>Eukaryota</taxon>
        <taxon>Fungi</taxon>
        <taxon>Dikarya</taxon>
        <taxon>Basidiomycota</taxon>
        <taxon>Agaricomycotina</taxon>
        <taxon>Agaricomycetes</taxon>
        <taxon>Agaricomycetidae</taxon>
        <taxon>Agaricales</taxon>
        <taxon>Agaricineae</taxon>
        <taxon>Strophariaceae</taxon>
        <taxon>Psilocybe</taxon>
    </lineage>
</organism>
<feature type="compositionally biased region" description="Pro residues" evidence="1">
    <location>
        <begin position="49"/>
        <end position="61"/>
    </location>
</feature>
<protein>
    <recommendedName>
        <fullName evidence="4">Endonuclease/exonuclease/phosphatase domain-containing protein</fullName>
    </recommendedName>
</protein>
<gene>
    <name evidence="2" type="ORF">D9619_008280</name>
</gene>
<feature type="compositionally biased region" description="Pro residues" evidence="1">
    <location>
        <begin position="9"/>
        <end position="18"/>
    </location>
</feature>
<evidence type="ECO:0000256" key="1">
    <source>
        <dbReference type="SAM" id="MobiDB-lite"/>
    </source>
</evidence>
<accession>A0A8H5ESE0</accession>
<dbReference type="AlphaFoldDB" id="A0A8H5ESE0"/>